<keyword evidence="2 8" id="KW-0349">Heme</keyword>
<evidence type="ECO:0000256" key="9">
    <source>
        <dbReference type="PIRSR" id="PIRSR000294-2"/>
    </source>
</evidence>
<dbReference type="InterPro" id="IPR036909">
    <property type="entry name" value="Cyt_c-like_dom_sf"/>
</dbReference>
<feature type="binding site" description="covalent" evidence="8">
    <location>
        <position position="224"/>
    </location>
    <ligand>
        <name>heme c</name>
        <dbReference type="ChEBI" id="CHEBI:61717"/>
        <label>2</label>
    </ligand>
</feature>
<keyword evidence="7 9" id="KW-0408">Iron</keyword>
<comment type="cofactor">
    <cofactor evidence="8">
        <name>heme</name>
        <dbReference type="ChEBI" id="CHEBI:30413"/>
    </cofactor>
    <text evidence="8">Binds 2 heme groups.</text>
</comment>
<evidence type="ECO:0000256" key="1">
    <source>
        <dbReference type="ARBA" id="ARBA00004418"/>
    </source>
</evidence>
<evidence type="ECO:0000256" key="8">
    <source>
        <dbReference type="PIRSR" id="PIRSR000294-1"/>
    </source>
</evidence>
<dbReference type="PIRSF" id="PIRSF000294">
    <property type="entry name" value="Cytochrome-c_peroxidase"/>
    <property type="match status" value="1"/>
</dbReference>
<dbReference type="FunFam" id="1.10.760.10:FF:000020">
    <property type="entry name" value="Cytochrome c peroxidase"/>
    <property type="match status" value="1"/>
</dbReference>
<comment type="subcellular location">
    <subcellularLocation>
        <location evidence="1">Periplasm</location>
    </subcellularLocation>
</comment>
<feature type="binding site" description="axial binding residue" evidence="9">
    <location>
        <position position="225"/>
    </location>
    <ligand>
        <name>heme c</name>
        <dbReference type="ChEBI" id="CHEBI:61717"/>
        <label>2</label>
    </ligand>
    <ligandPart>
        <name>Fe</name>
        <dbReference type="ChEBI" id="CHEBI:18248"/>
    </ligandPart>
</feature>
<dbReference type="InterPro" id="IPR004852">
    <property type="entry name" value="Di-haem_cyt_c_peroxidsae"/>
</dbReference>
<dbReference type="GO" id="GO:0042597">
    <property type="term" value="C:periplasmic space"/>
    <property type="evidence" value="ECO:0007669"/>
    <property type="project" value="UniProtKB-SubCell"/>
</dbReference>
<dbReference type="GO" id="GO:0046872">
    <property type="term" value="F:metal ion binding"/>
    <property type="evidence" value="ECO:0007669"/>
    <property type="project" value="UniProtKB-KW"/>
</dbReference>
<accession>A0A5A9XH41</accession>
<feature type="signal peptide" evidence="10">
    <location>
        <begin position="1"/>
        <end position="23"/>
    </location>
</feature>
<dbReference type="GO" id="GO:0020037">
    <property type="term" value="F:heme binding"/>
    <property type="evidence" value="ECO:0007669"/>
    <property type="project" value="InterPro"/>
</dbReference>
<keyword evidence="3 9" id="KW-0479">Metal-binding</keyword>
<evidence type="ECO:0000259" key="11">
    <source>
        <dbReference type="PROSITE" id="PS51007"/>
    </source>
</evidence>
<evidence type="ECO:0000313" key="12">
    <source>
        <dbReference type="EMBL" id="KAA0892130.1"/>
    </source>
</evidence>
<dbReference type="InterPro" id="IPR026259">
    <property type="entry name" value="MauG/Cytc_peroxidase"/>
</dbReference>
<evidence type="ECO:0000256" key="10">
    <source>
        <dbReference type="SAM" id="SignalP"/>
    </source>
</evidence>
<feature type="binding site" description="axial binding residue" evidence="9">
    <location>
        <position position="299"/>
    </location>
    <ligand>
        <name>heme c</name>
        <dbReference type="ChEBI" id="CHEBI:61717"/>
        <label>2</label>
    </ligand>
    <ligandPart>
        <name>Fe</name>
        <dbReference type="ChEBI" id="CHEBI:18248"/>
    </ligandPart>
</feature>
<feature type="domain" description="Cytochrome c" evidence="11">
    <location>
        <begin position="207"/>
        <end position="324"/>
    </location>
</feature>
<evidence type="ECO:0000256" key="5">
    <source>
        <dbReference type="ARBA" id="ARBA00022764"/>
    </source>
</evidence>
<evidence type="ECO:0000256" key="6">
    <source>
        <dbReference type="ARBA" id="ARBA00023002"/>
    </source>
</evidence>
<dbReference type="GO" id="GO:0004130">
    <property type="term" value="F:cytochrome-c peroxidase activity"/>
    <property type="evidence" value="ECO:0007669"/>
    <property type="project" value="TreeGrafter"/>
</dbReference>
<protein>
    <submittedName>
        <fullName evidence="12">Cytochrome-c peroxidase</fullName>
    </submittedName>
</protein>
<dbReference type="EMBL" id="SRSD01000004">
    <property type="protein sequence ID" value="KAA0892130.1"/>
    <property type="molecule type" value="Genomic_DNA"/>
</dbReference>
<dbReference type="AlphaFoldDB" id="A0A5A9XH41"/>
<dbReference type="OrthoDB" id="9805202at2"/>
<comment type="PTM">
    <text evidence="8">Binds 2 heme groups per subunit.</text>
</comment>
<dbReference type="SUPFAM" id="SSF46626">
    <property type="entry name" value="Cytochrome c"/>
    <property type="match status" value="2"/>
</dbReference>
<proteinExistence type="predicted"/>
<keyword evidence="12" id="KW-0575">Peroxidase</keyword>
<evidence type="ECO:0000256" key="2">
    <source>
        <dbReference type="ARBA" id="ARBA00022617"/>
    </source>
</evidence>
<feature type="binding site" description="covalent" evidence="8">
    <location>
        <position position="78"/>
    </location>
    <ligand>
        <name>heme c</name>
        <dbReference type="ChEBI" id="CHEBI:61717"/>
        <label>1</label>
    </ligand>
</feature>
<keyword evidence="13" id="KW-1185">Reference proteome</keyword>
<name>A0A5A9XH41_9BACT</name>
<dbReference type="Pfam" id="PF00034">
    <property type="entry name" value="Cytochrom_C"/>
    <property type="match status" value="1"/>
</dbReference>
<feature type="domain" description="Cytochrome c" evidence="11">
    <location>
        <begin position="53"/>
        <end position="161"/>
    </location>
</feature>
<evidence type="ECO:0000313" key="13">
    <source>
        <dbReference type="Proteomes" id="UP000324298"/>
    </source>
</evidence>
<feature type="binding site" description="axial binding residue" evidence="9">
    <location>
        <position position="95"/>
    </location>
    <ligand>
        <name>heme c</name>
        <dbReference type="ChEBI" id="CHEBI:61717"/>
        <label>1</label>
    </ligand>
    <ligandPart>
        <name>Fe</name>
        <dbReference type="ChEBI" id="CHEBI:18248"/>
    </ligandPart>
</feature>
<keyword evidence="5" id="KW-0574">Periplasm</keyword>
<dbReference type="GO" id="GO:0009055">
    <property type="term" value="F:electron transfer activity"/>
    <property type="evidence" value="ECO:0007669"/>
    <property type="project" value="InterPro"/>
</dbReference>
<dbReference type="PANTHER" id="PTHR30600:SF7">
    <property type="entry name" value="CYTOCHROME C PEROXIDASE-RELATED"/>
    <property type="match status" value="1"/>
</dbReference>
<sequence length="347" mass="37126">MKRICLSLAFVLSLAAVAGQSAAADDLQARAKALFKPIPAKPPVLKGNPATPAKVELGAKLYFDPRLSRSQLISCNTCHNAGLGGADLQVTSTGHGWQKGPRNAPTVLNSVYNIAQFWDGRAKDLAEQAKGPVQASVEMNNTPELVLQTLNSIPEYVKLFKKAFPGEKEPLTFDNMARAIEVFEASLVTPDAPFDRYLKGNRKALGARETAGLKLFIDKGCVACHGGLNLGGSGYFPFGVVAKPAENIMPRKDKGRFAVTNTSADEYVFRAPSLRNVAITAPYFHSGVVWSLKEAVDVMGSAQFGIQLSDEESSAIVAFLGSLTGKQPKIVYPLLPASTDVTPHPTL</sequence>
<feature type="binding site" description="axial binding residue" evidence="9">
    <location>
        <position position="79"/>
    </location>
    <ligand>
        <name>heme c</name>
        <dbReference type="ChEBI" id="CHEBI:61717"/>
        <label>1</label>
    </ligand>
    <ligandPart>
        <name>Fe</name>
        <dbReference type="ChEBI" id="CHEBI:18248"/>
    </ligandPart>
</feature>
<organism evidence="12 13">
    <name type="scientific">Oryzomonas rubra</name>
    <dbReference type="NCBI Taxonomy" id="2509454"/>
    <lineage>
        <taxon>Bacteria</taxon>
        <taxon>Pseudomonadati</taxon>
        <taxon>Thermodesulfobacteriota</taxon>
        <taxon>Desulfuromonadia</taxon>
        <taxon>Geobacterales</taxon>
        <taxon>Geobacteraceae</taxon>
        <taxon>Oryzomonas</taxon>
    </lineage>
</organism>
<gene>
    <name evidence="12" type="ORF">ET418_07950</name>
</gene>
<feature type="chain" id="PRO_5022696931" evidence="10">
    <location>
        <begin position="24"/>
        <end position="347"/>
    </location>
</feature>
<dbReference type="PROSITE" id="PS51007">
    <property type="entry name" value="CYTC"/>
    <property type="match status" value="2"/>
</dbReference>
<feature type="binding site" description="covalent" evidence="8">
    <location>
        <position position="221"/>
    </location>
    <ligand>
        <name>heme c</name>
        <dbReference type="ChEBI" id="CHEBI:61717"/>
        <label>2</label>
    </ligand>
</feature>
<dbReference type="Proteomes" id="UP000324298">
    <property type="component" value="Unassembled WGS sequence"/>
</dbReference>
<dbReference type="Pfam" id="PF03150">
    <property type="entry name" value="CCP_MauG"/>
    <property type="match status" value="1"/>
</dbReference>
<dbReference type="Gene3D" id="1.10.760.10">
    <property type="entry name" value="Cytochrome c-like domain"/>
    <property type="match status" value="2"/>
</dbReference>
<evidence type="ECO:0000256" key="7">
    <source>
        <dbReference type="ARBA" id="ARBA00023004"/>
    </source>
</evidence>
<dbReference type="InterPro" id="IPR051395">
    <property type="entry name" value="Cytochrome_c_Peroxidase/MauG"/>
</dbReference>
<evidence type="ECO:0000256" key="3">
    <source>
        <dbReference type="ARBA" id="ARBA00022723"/>
    </source>
</evidence>
<dbReference type="PANTHER" id="PTHR30600">
    <property type="entry name" value="CYTOCHROME C PEROXIDASE-RELATED"/>
    <property type="match status" value="1"/>
</dbReference>
<dbReference type="RefSeq" id="WP_149307068.1">
    <property type="nucleotide sequence ID" value="NZ_SRSD01000004.1"/>
</dbReference>
<dbReference type="InterPro" id="IPR009056">
    <property type="entry name" value="Cyt_c-like_dom"/>
</dbReference>
<keyword evidence="6" id="KW-0560">Oxidoreductase</keyword>
<reference evidence="12 13" key="1">
    <citation type="submission" date="2019-04" db="EMBL/GenBank/DDBJ databases">
        <title>Geobacter ruber sp. nov., ferric-reducing bacteria isolated from paddy soil.</title>
        <authorList>
            <person name="Xu Z."/>
            <person name="Masuda Y."/>
            <person name="Itoh H."/>
            <person name="Senoo K."/>
        </authorList>
    </citation>
    <scope>NUCLEOTIDE SEQUENCE [LARGE SCALE GENOMIC DNA]</scope>
    <source>
        <strain evidence="12 13">Red88</strain>
    </source>
</reference>
<keyword evidence="4 10" id="KW-0732">Signal</keyword>
<evidence type="ECO:0000256" key="4">
    <source>
        <dbReference type="ARBA" id="ARBA00022729"/>
    </source>
</evidence>
<feature type="binding site" description="covalent" evidence="8">
    <location>
        <position position="75"/>
    </location>
    <ligand>
        <name>heme c</name>
        <dbReference type="ChEBI" id="CHEBI:61717"/>
        <label>1</label>
    </ligand>
</feature>
<comment type="caution">
    <text evidence="12">The sequence shown here is derived from an EMBL/GenBank/DDBJ whole genome shotgun (WGS) entry which is preliminary data.</text>
</comment>